<evidence type="ECO:0000256" key="8">
    <source>
        <dbReference type="ARBA" id="ARBA00023306"/>
    </source>
</evidence>
<dbReference type="SUPFAM" id="SSF53756">
    <property type="entry name" value="UDP-Glycosyltransferase/glycogen phosphorylase"/>
    <property type="match status" value="1"/>
</dbReference>
<keyword evidence="3 10" id="KW-0328">Glycosyltransferase</keyword>
<evidence type="ECO:0000259" key="11">
    <source>
        <dbReference type="Pfam" id="PF03033"/>
    </source>
</evidence>
<dbReference type="UniPathway" id="UPA00219"/>
<dbReference type="GO" id="GO:0050511">
    <property type="term" value="F:undecaprenyldiphospho-muramoylpentapeptide beta-N-acetylglucosaminyltransferase activity"/>
    <property type="evidence" value="ECO:0007669"/>
    <property type="project" value="UniProtKB-UniRule"/>
</dbReference>
<proteinExistence type="inferred from homology"/>
<comment type="caution">
    <text evidence="13">The sequence shown here is derived from an EMBL/GenBank/DDBJ whole genome shotgun (WGS) entry which is preliminary data.</text>
</comment>
<evidence type="ECO:0000313" key="13">
    <source>
        <dbReference type="EMBL" id="MBB5660161.1"/>
    </source>
</evidence>
<dbReference type="PANTHER" id="PTHR21015:SF22">
    <property type="entry name" value="GLYCOSYLTRANSFERASE"/>
    <property type="match status" value="1"/>
</dbReference>
<evidence type="ECO:0000256" key="4">
    <source>
        <dbReference type="ARBA" id="ARBA00022679"/>
    </source>
</evidence>
<dbReference type="CDD" id="cd03785">
    <property type="entry name" value="GT28_MurG"/>
    <property type="match status" value="1"/>
</dbReference>
<reference evidence="13 14" key="1">
    <citation type="submission" date="2020-08" db="EMBL/GenBank/DDBJ databases">
        <title>Genomic Encyclopedia of Type Strains, Phase IV (KMG-IV): sequencing the most valuable type-strain genomes for metagenomic binning, comparative biology and taxonomic classification.</title>
        <authorList>
            <person name="Goeker M."/>
        </authorList>
    </citation>
    <scope>NUCLEOTIDE SEQUENCE [LARGE SCALE GENOMIC DNA]</scope>
    <source>
        <strain evidence="13 14">DSM 24448</strain>
    </source>
</reference>
<comment type="catalytic activity">
    <reaction evidence="10">
        <text>di-trans,octa-cis-undecaprenyl diphospho-N-acetyl-alpha-D-muramoyl-L-alanyl-D-glutamyl-meso-2,6-diaminopimeloyl-D-alanyl-D-alanine + UDP-N-acetyl-alpha-D-glucosamine = di-trans,octa-cis-undecaprenyl diphospho-[N-acetyl-alpha-D-glucosaminyl-(1-&gt;4)]-N-acetyl-alpha-D-muramoyl-L-alanyl-D-glutamyl-meso-2,6-diaminopimeloyl-D-alanyl-D-alanine + UDP + H(+)</text>
        <dbReference type="Rhea" id="RHEA:31227"/>
        <dbReference type="ChEBI" id="CHEBI:15378"/>
        <dbReference type="ChEBI" id="CHEBI:57705"/>
        <dbReference type="ChEBI" id="CHEBI:58223"/>
        <dbReference type="ChEBI" id="CHEBI:61387"/>
        <dbReference type="ChEBI" id="CHEBI:61388"/>
        <dbReference type="EC" id="2.4.1.227"/>
    </reaction>
</comment>
<evidence type="ECO:0000256" key="10">
    <source>
        <dbReference type="HAMAP-Rule" id="MF_00033"/>
    </source>
</evidence>
<dbReference type="HAMAP" id="MF_00033">
    <property type="entry name" value="MurG"/>
    <property type="match status" value="1"/>
</dbReference>
<keyword evidence="4 10" id="KW-0808">Transferase</keyword>
<comment type="pathway">
    <text evidence="10">Cell wall biogenesis; peptidoglycan biosynthesis.</text>
</comment>
<dbReference type="InterPro" id="IPR006009">
    <property type="entry name" value="GlcNAc_MurG"/>
</dbReference>
<dbReference type="AlphaFoldDB" id="A0A7W9A2D5"/>
<keyword evidence="5 10" id="KW-0133">Cell shape</keyword>
<feature type="binding site" evidence="10">
    <location>
        <position position="121"/>
    </location>
    <ligand>
        <name>UDP-N-acetyl-alpha-D-glucosamine</name>
        <dbReference type="ChEBI" id="CHEBI:57705"/>
    </ligand>
</feature>
<evidence type="ECO:0000256" key="3">
    <source>
        <dbReference type="ARBA" id="ARBA00022676"/>
    </source>
</evidence>
<dbReference type="GO" id="GO:0005886">
    <property type="term" value="C:plasma membrane"/>
    <property type="evidence" value="ECO:0007669"/>
    <property type="project" value="UniProtKB-SubCell"/>
</dbReference>
<keyword evidence="14" id="KW-1185">Reference proteome</keyword>
<keyword evidence="8 10" id="KW-0131">Cell cycle</keyword>
<feature type="domain" description="Glycosyltransferase family 28 N-terminal" evidence="11">
    <location>
        <begin position="6"/>
        <end position="138"/>
    </location>
</feature>
<feature type="binding site" evidence="10">
    <location>
        <position position="293"/>
    </location>
    <ligand>
        <name>UDP-N-acetyl-alpha-D-glucosamine</name>
        <dbReference type="ChEBI" id="CHEBI:57705"/>
    </ligand>
</feature>
<accession>A0A7W9A2D5</accession>
<dbReference type="GO" id="GO:0051301">
    <property type="term" value="P:cell division"/>
    <property type="evidence" value="ECO:0007669"/>
    <property type="project" value="UniProtKB-KW"/>
</dbReference>
<comment type="caution">
    <text evidence="10">Lacks conserved residue(s) required for the propagation of feature annotation.</text>
</comment>
<dbReference type="Pfam" id="PF03033">
    <property type="entry name" value="Glyco_transf_28"/>
    <property type="match status" value="1"/>
</dbReference>
<dbReference type="GO" id="GO:0008360">
    <property type="term" value="P:regulation of cell shape"/>
    <property type="evidence" value="ECO:0007669"/>
    <property type="project" value="UniProtKB-KW"/>
</dbReference>
<dbReference type="EMBL" id="JACIJB010000002">
    <property type="protein sequence ID" value="MBB5660161.1"/>
    <property type="molecule type" value="Genomic_DNA"/>
</dbReference>
<dbReference type="NCBIfam" id="TIGR01133">
    <property type="entry name" value="murG"/>
    <property type="match status" value="1"/>
</dbReference>
<evidence type="ECO:0000256" key="5">
    <source>
        <dbReference type="ARBA" id="ARBA00022960"/>
    </source>
</evidence>
<sequence>MTKVCVVAAGGTGGHLFPAQALAEEMARRGWRIVLATDRRGQAFAEHFPADERLALDSATGSGPIGLLKAGVKIAIGVAQARKAFRRLEASVVVGFGGYPSAPSLLAAMSMGLPTLIHEQNAVLGRTNRLLAGRVGTVASAFPTLGRLPDGLKDRLEVVGNPVRPPIAALAGKAYRAPGAGGDIHLLVTGGSQGARILSDTVPRAVAALPEALRKRLKVVQQARPEFLDAAAAIYAGAGVAAEVAPFFSDMASRLAEANLAIGRAGASTCTELAVVGLPSVLVPLKIATDDHQRFNARGLVEAGGAVLILEDDLTVEGLTATLSGILGEPGRLAAMAEGASAVALPDAAARLADLVEASAG</sequence>
<evidence type="ECO:0000256" key="9">
    <source>
        <dbReference type="ARBA" id="ARBA00023316"/>
    </source>
</evidence>
<evidence type="ECO:0000256" key="2">
    <source>
        <dbReference type="ARBA" id="ARBA00022618"/>
    </source>
</evidence>
<gene>
    <name evidence="10" type="primary">murG</name>
    <name evidence="13" type="ORF">FHS65_000901</name>
</gene>
<dbReference type="InterPro" id="IPR004276">
    <property type="entry name" value="GlycoTrans_28_N"/>
</dbReference>
<feature type="binding site" evidence="10">
    <location>
        <begin position="12"/>
        <end position="14"/>
    </location>
    <ligand>
        <name>UDP-N-acetyl-alpha-D-glucosamine</name>
        <dbReference type="ChEBI" id="CHEBI:57705"/>
    </ligand>
</feature>
<dbReference type="OrthoDB" id="9808936at2"/>
<keyword evidence="9 10" id="KW-0961">Cell wall biogenesis/degradation</keyword>
<dbReference type="Proteomes" id="UP000548978">
    <property type="component" value="Unassembled WGS sequence"/>
</dbReference>
<keyword evidence="1 10" id="KW-1003">Cell membrane</keyword>
<keyword evidence="6 10" id="KW-0573">Peptidoglycan synthesis</keyword>
<dbReference type="PANTHER" id="PTHR21015">
    <property type="entry name" value="UDP-N-ACETYLGLUCOSAMINE--N-ACETYLMURAMYL-(PENTAPEPTIDE) PYROPHOSPHORYL-UNDECAPRENOL N-ACETYLGLUCOSAMINE TRANSFERASE 1"/>
    <property type="match status" value="1"/>
</dbReference>
<comment type="function">
    <text evidence="10">Cell wall formation. Catalyzes the transfer of a GlcNAc subunit on undecaprenyl-pyrophosphoryl-MurNAc-pentapeptide (lipid intermediate I) to form undecaprenyl-pyrophosphoryl-MurNAc-(pentapeptide)GlcNAc (lipid intermediate II).</text>
</comment>
<comment type="subcellular location">
    <subcellularLocation>
        <location evidence="10">Cell membrane</location>
        <topology evidence="10">Peripheral membrane protein</topology>
        <orientation evidence="10">Cytoplasmic side</orientation>
    </subcellularLocation>
</comment>
<keyword evidence="2 10" id="KW-0132">Cell division</keyword>
<dbReference type="Pfam" id="PF04101">
    <property type="entry name" value="Glyco_tran_28_C"/>
    <property type="match status" value="1"/>
</dbReference>
<protein>
    <recommendedName>
        <fullName evidence="10">UDP-N-acetylglucosamine--N-acetylmuramyl-(pentapeptide) pyrophosphoryl-undecaprenol N-acetylglucosamine transferase</fullName>
        <ecNumber evidence="10">2.4.1.227</ecNumber>
    </recommendedName>
    <alternativeName>
        <fullName evidence="10">Undecaprenyl-PP-MurNAc-pentapeptide-UDPGlcNAc GlcNAc transferase</fullName>
    </alternativeName>
</protein>
<dbReference type="Gene3D" id="3.40.50.2000">
    <property type="entry name" value="Glycogen Phosphorylase B"/>
    <property type="match status" value="2"/>
</dbReference>
<keyword evidence="7 10" id="KW-0472">Membrane</keyword>
<dbReference type="InterPro" id="IPR007235">
    <property type="entry name" value="Glyco_trans_28_C"/>
</dbReference>
<dbReference type="RefSeq" id="WP_123287623.1">
    <property type="nucleotide sequence ID" value="NZ_JACIJB010000002.1"/>
</dbReference>
<evidence type="ECO:0000313" key="14">
    <source>
        <dbReference type="Proteomes" id="UP000548978"/>
    </source>
</evidence>
<dbReference type="EC" id="2.4.1.227" evidence="10"/>
<feature type="domain" description="Glycosyl transferase family 28 C-terminal" evidence="12">
    <location>
        <begin position="186"/>
        <end position="351"/>
    </location>
</feature>
<evidence type="ECO:0000256" key="7">
    <source>
        <dbReference type="ARBA" id="ARBA00023136"/>
    </source>
</evidence>
<evidence type="ECO:0000256" key="6">
    <source>
        <dbReference type="ARBA" id="ARBA00022984"/>
    </source>
</evidence>
<feature type="binding site" evidence="10">
    <location>
        <position position="192"/>
    </location>
    <ligand>
        <name>UDP-N-acetyl-alpha-D-glucosamine</name>
        <dbReference type="ChEBI" id="CHEBI:57705"/>
    </ligand>
</feature>
<evidence type="ECO:0000259" key="12">
    <source>
        <dbReference type="Pfam" id="PF04101"/>
    </source>
</evidence>
<evidence type="ECO:0000256" key="1">
    <source>
        <dbReference type="ARBA" id="ARBA00022475"/>
    </source>
</evidence>
<dbReference type="GO" id="GO:0071555">
    <property type="term" value="P:cell wall organization"/>
    <property type="evidence" value="ECO:0007669"/>
    <property type="project" value="UniProtKB-KW"/>
</dbReference>
<dbReference type="GO" id="GO:0005975">
    <property type="term" value="P:carbohydrate metabolic process"/>
    <property type="evidence" value="ECO:0007669"/>
    <property type="project" value="InterPro"/>
</dbReference>
<feature type="binding site" evidence="10">
    <location>
        <position position="164"/>
    </location>
    <ligand>
        <name>UDP-N-acetyl-alpha-D-glucosamine</name>
        <dbReference type="ChEBI" id="CHEBI:57705"/>
    </ligand>
</feature>
<comment type="similarity">
    <text evidence="10">Belongs to the glycosyltransferase 28 family. MurG subfamily.</text>
</comment>
<name>A0A7W9A2D5_9CAUL</name>
<organism evidence="13 14">
    <name type="scientific">Brevundimonas halotolerans</name>
    <dbReference type="NCBI Taxonomy" id="69670"/>
    <lineage>
        <taxon>Bacteria</taxon>
        <taxon>Pseudomonadati</taxon>
        <taxon>Pseudomonadota</taxon>
        <taxon>Alphaproteobacteria</taxon>
        <taxon>Caulobacterales</taxon>
        <taxon>Caulobacteraceae</taxon>
        <taxon>Brevundimonas</taxon>
    </lineage>
</organism>
<dbReference type="GO" id="GO:0009252">
    <property type="term" value="P:peptidoglycan biosynthetic process"/>
    <property type="evidence" value="ECO:0007669"/>
    <property type="project" value="UniProtKB-UniRule"/>
</dbReference>